<dbReference type="HOGENOM" id="CLU_2457225_0_0_1"/>
<name>B4P889_DROYA</name>
<reference evidence="1 2" key="1">
    <citation type="journal article" date="2007" name="Nature">
        <title>Evolution of genes and genomes on the Drosophila phylogeny.</title>
        <authorList>
            <consortium name="Drosophila 12 Genomes Consortium"/>
            <person name="Clark A.G."/>
            <person name="Eisen M.B."/>
            <person name="Smith D.R."/>
            <person name="Bergman C.M."/>
            <person name="Oliver B."/>
            <person name="Markow T.A."/>
            <person name="Kaufman T.C."/>
            <person name="Kellis M."/>
            <person name="Gelbart W."/>
            <person name="Iyer V.N."/>
            <person name="Pollard D.A."/>
            <person name="Sackton T.B."/>
            <person name="Larracuente A.M."/>
            <person name="Singh N.D."/>
            <person name="Abad J.P."/>
            <person name="Abt D.N."/>
            <person name="Adryan B."/>
            <person name="Aguade M."/>
            <person name="Akashi H."/>
            <person name="Anderson W.W."/>
            <person name="Aquadro C.F."/>
            <person name="Ardell D.H."/>
            <person name="Arguello R."/>
            <person name="Artieri C.G."/>
            <person name="Barbash D.A."/>
            <person name="Barker D."/>
            <person name="Barsanti P."/>
            <person name="Batterham P."/>
            <person name="Batzoglou S."/>
            <person name="Begun D."/>
            <person name="Bhutkar A."/>
            <person name="Blanco E."/>
            <person name="Bosak S.A."/>
            <person name="Bradley R.K."/>
            <person name="Brand A.D."/>
            <person name="Brent M.R."/>
            <person name="Brooks A.N."/>
            <person name="Brown R.H."/>
            <person name="Butlin R.K."/>
            <person name="Caggese C."/>
            <person name="Calvi B.R."/>
            <person name="Bernardo de Carvalho A."/>
            <person name="Caspi A."/>
            <person name="Castrezana S."/>
            <person name="Celniker S.E."/>
            <person name="Chang J.L."/>
            <person name="Chapple C."/>
            <person name="Chatterji S."/>
            <person name="Chinwalla A."/>
            <person name="Civetta A."/>
            <person name="Clifton S.W."/>
            <person name="Comeron J.M."/>
            <person name="Costello J.C."/>
            <person name="Coyne J.A."/>
            <person name="Daub J."/>
            <person name="David R.G."/>
            <person name="Delcher A.L."/>
            <person name="Delehaunty K."/>
            <person name="Do C.B."/>
            <person name="Ebling H."/>
            <person name="Edwards K."/>
            <person name="Eickbush T."/>
            <person name="Evans J.D."/>
            <person name="Filipski A."/>
            <person name="Findeiss S."/>
            <person name="Freyhult E."/>
            <person name="Fulton L."/>
            <person name="Fulton R."/>
            <person name="Garcia A.C."/>
            <person name="Gardiner A."/>
            <person name="Garfield D.A."/>
            <person name="Garvin B.E."/>
            <person name="Gibson G."/>
            <person name="Gilbert D."/>
            <person name="Gnerre S."/>
            <person name="Godfrey J."/>
            <person name="Good R."/>
            <person name="Gotea V."/>
            <person name="Gravely B."/>
            <person name="Greenberg A.J."/>
            <person name="Griffiths-Jones S."/>
            <person name="Gross S."/>
            <person name="Guigo R."/>
            <person name="Gustafson E.A."/>
            <person name="Haerty W."/>
            <person name="Hahn M.W."/>
            <person name="Halligan D.L."/>
            <person name="Halpern A.L."/>
            <person name="Halter G.M."/>
            <person name="Han M.V."/>
            <person name="Heger A."/>
            <person name="Hillier L."/>
            <person name="Hinrichs A.S."/>
            <person name="Holmes I."/>
            <person name="Hoskins R.A."/>
            <person name="Hubisz M.J."/>
            <person name="Hultmark D."/>
            <person name="Huntley M.A."/>
            <person name="Jaffe D.B."/>
            <person name="Jagadeeshan S."/>
            <person name="Jeck W.R."/>
            <person name="Johnson J."/>
            <person name="Jones C.D."/>
            <person name="Jordan W.C."/>
            <person name="Karpen G.H."/>
            <person name="Kataoka E."/>
            <person name="Keightley P.D."/>
            <person name="Kheradpour P."/>
            <person name="Kirkness E.F."/>
            <person name="Koerich L.B."/>
            <person name="Kristiansen K."/>
            <person name="Kudrna D."/>
            <person name="Kulathinal R.J."/>
            <person name="Kumar S."/>
            <person name="Kwok R."/>
            <person name="Lander E."/>
            <person name="Langley C.H."/>
            <person name="Lapoint R."/>
            <person name="Lazzaro B.P."/>
            <person name="Lee S.J."/>
            <person name="Levesque L."/>
            <person name="Li R."/>
            <person name="Lin C.F."/>
            <person name="Lin M.F."/>
            <person name="Lindblad-Toh K."/>
            <person name="Llopart A."/>
            <person name="Long M."/>
            <person name="Low L."/>
            <person name="Lozovsky E."/>
            <person name="Lu J."/>
            <person name="Luo M."/>
            <person name="Machado C.A."/>
            <person name="Makalowski W."/>
            <person name="Marzo M."/>
            <person name="Matsuda M."/>
            <person name="Matzkin L."/>
            <person name="McAllister B."/>
            <person name="McBride C.S."/>
            <person name="McKernan B."/>
            <person name="McKernan K."/>
            <person name="Mendez-Lago M."/>
            <person name="Minx P."/>
            <person name="Mollenhauer M.U."/>
            <person name="Montooth K."/>
            <person name="Mount S.M."/>
            <person name="Mu X."/>
            <person name="Myers E."/>
            <person name="Negre B."/>
            <person name="Newfeld S."/>
            <person name="Nielsen R."/>
            <person name="Noor M.A."/>
            <person name="O'Grady P."/>
            <person name="Pachter L."/>
            <person name="Papaceit M."/>
            <person name="Parisi M.J."/>
            <person name="Parisi M."/>
            <person name="Parts L."/>
            <person name="Pedersen J.S."/>
            <person name="Pesole G."/>
            <person name="Phillippy A.M."/>
            <person name="Ponting C.P."/>
            <person name="Pop M."/>
            <person name="Porcelli D."/>
            <person name="Powell J.R."/>
            <person name="Prohaska S."/>
            <person name="Pruitt K."/>
            <person name="Puig M."/>
            <person name="Quesneville H."/>
            <person name="Ram K.R."/>
            <person name="Rand D."/>
            <person name="Rasmussen M.D."/>
            <person name="Reed L.K."/>
            <person name="Reenan R."/>
            <person name="Reily A."/>
            <person name="Remington K.A."/>
            <person name="Rieger T.T."/>
            <person name="Ritchie M.G."/>
            <person name="Robin C."/>
            <person name="Rogers Y.H."/>
            <person name="Rohde C."/>
            <person name="Rozas J."/>
            <person name="Rubenfield M.J."/>
            <person name="Ruiz A."/>
            <person name="Russo S."/>
            <person name="Salzberg S.L."/>
            <person name="Sanchez-Gracia A."/>
            <person name="Saranga D.J."/>
            <person name="Sato H."/>
            <person name="Schaeffer S.W."/>
            <person name="Schatz M.C."/>
            <person name="Schlenke T."/>
            <person name="Schwartz R."/>
            <person name="Segarra C."/>
            <person name="Singh R.S."/>
            <person name="Sirot L."/>
            <person name="Sirota M."/>
            <person name="Sisneros N.B."/>
            <person name="Smith C.D."/>
            <person name="Smith T.F."/>
            <person name="Spieth J."/>
            <person name="Stage D.E."/>
            <person name="Stark A."/>
            <person name="Stephan W."/>
            <person name="Strausberg R.L."/>
            <person name="Strempel S."/>
            <person name="Sturgill D."/>
            <person name="Sutton G."/>
            <person name="Sutton G.G."/>
            <person name="Tao W."/>
            <person name="Teichmann S."/>
            <person name="Tobari Y.N."/>
            <person name="Tomimura Y."/>
            <person name="Tsolas J.M."/>
            <person name="Valente V.L."/>
            <person name="Venter E."/>
            <person name="Venter J.C."/>
            <person name="Vicario S."/>
            <person name="Vieira F.G."/>
            <person name="Vilella A.J."/>
            <person name="Villasante A."/>
            <person name="Walenz B."/>
            <person name="Wang J."/>
            <person name="Wasserman M."/>
            <person name="Watts T."/>
            <person name="Wilson D."/>
            <person name="Wilson R.K."/>
            <person name="Wing R.A."/>
            <person name="Wolfner M.F."/>
            <person name="Wong A."/>
            <person name="Wong G.K."/>
            <person name="Wu C.I."/>
            <person name="Wu G."/>
            <person name="Yamamoto D."/>
            <person name="Yang H.P."/>
            <person name="Yang S.P."/>
            <person name="Yorke J.A."/>
            <person name="Yoshida K."/>
            <person name="Zdobnov E."/>
            <person name="Zhang P."/>
            <person name="Zhang Y."/>
            <person name="Zimin A.V."/>
            <person name="Baldwin J."/>
            <person name="Abdouelleil A."/>
            <person name="Abdulkadir J."/>
            <person name="Abebe A."/>
            <person name="Abera B."/>
            <person name="Abreu J."/>
            <person name="Acer S.C."/>
            <person name="Aftuck L."/>
            <person name="Alexander A."/>
            <person name="An P."/>
            <person name="Anderson E."/>
            <person name="Anderson S."/>
            <person name="Arachi H."/>
            <person name="Azer M."/>
            <person name="Bachantsang P."/>
            <person name="Barry A."/>
            <person name="Bayul T."/>
            <person name="Berlin A."/>
            <person name="Bessette D."/>
            <person name="Bloom T."/>
            <person name="Blye J."/>
            <person name="Boguslavskiy L."/>
            <person name="Bonnet C."/>
            <person name="Boukhgalter B."/>
            <person name="Bourzgui I."/>
            <person name="Brown A."/>
            <person name="Cahill P."/>
            <person name="Channer S."/>
            <person name="Cheshatsang Y."/>
            <person name="Chuda L."/>
            <person name="Citroen M."/>
            <person name="Collymore A."/>
            <person name="Cooke P."/>
            <person name="Costello M."/>
            <person name="D'Aco K."/>
            <person name="Daza R."/>
            <person name="De Haan G."/>
            <person name="DeGray S."/>
            <person name="DeMaso C."/>
            <person name="Dhargay N."/>
            <person name="Dooley K."/>
            <person name="Dooley E."/>
            <person name="Doricent M."/>
            <person name="Dorje P."/>
            <person name="Dorjee K."/>
            <person name="Dupes A."/>
            <person name="Elong R."/>
            <person name="Falk J."/>
            <person name="Farina A."/>
            <person name="Faro S."/>
            <person name="Ferguson D."/>
            <person name="Fisher S."/>
            <person name="Foley C.D."/>
            <person name="Franke A."/>
            <person name="Friedrich D."/>
            <person name="Gadbois L."/>
            <person name="Gearin G."/>
            <person name="Gearin C.R."/>
            <person name="Giannoukos G."/>
            <person name="Goode T."/>
            <person name="Graham J."/>
            <person name="Grandbois E."/>
            <person name="Grewal S."/>
            <person name="Gyaltsen K."/>
            <person name="Hafez N."/>
            <person name="Hagos B."/>
            <person name="Hall J."/>
            <person name="Henson C."/>
            <person name="Hollinger A."/>
            <person name="Honan T."/>
            <person name="Huard M.D."/>
            <person name="Hughes L."/>
            <person name="Hurhula B."/>
            <person name="Husby M.E."/>
            <person name="Kamat A."/>
            <person name="Kanga B."/>
            <person name="Kashin S."/>
            <person name="Khazanovich D."/>
            <person name="Kisner P."/>
            <person name="Lance K."/>
            <person name="Lara M."/>
            <person name="Lee W."/>
            <person name="Lennon N."/>
            <person name="Letendre F."/>
            <person name="LeVine R."/>
            <person name="Lipovsky A."/>
            <person name="Liu X."/>
            <person name="Liu J."/>
            <person name="Liu S."/>
            <person name="Lokyitsang T."/>
            <person name="Lokyitsang Y."/>
            <person name="Lubonja R."/>
            <person name="Lui A."/>
            <person name="MacDonald P."/>
            <person name="Magnisalis V."/>
            <person name="Maru K."/>
            <person name="Matthews C."/>
            <person name="McCusker W."/>
            <person name="McDonough S."/>
            <person name="Mehta T."/>
            <person name="Meldrim J."/>
            <person name="Meneus L."/>
            <person name="Mihai O."/>
            <person name="Mihalev A."/>
            <person name="Mihova T."/>
            <person name="Mittelman R."/>
            <person name="Mlenga V."/>
            <person name="Montmayeur A."/>
            <person name="Mulrain L."/>
            <person name="Navidi A."/>
            <person name="Naylor J."/>
            <person name="Negash T."/>
            <person name="Nguyen T."/>
            <person name="Nguyen N."/>
            <person name="Nicol R."/>
            <person name="Norbu C."/>
            <person name="Norbu N."/>
            <person name="Novod N."/>
            <person name="O'Neill B."/>
            <person name="Osman S."/>
            <person name="Markiewicz E."/>
            <person name="Oyono O.L."/>
            <person name="Patti C."/>
            <person name="Phunkhang P."/>
            <person name="Pierre F."/>
            <person name="Priest M."/>
            <person name="Raghuraman S."/>
            <person name="Rege F."/>
            <person name="Reyes R."/>
            <person name="Rise C."/>
            <person name="Rogov P."/>
            <person name="Ross K."/>
            <person name="Ryan E."/>
            <person name="Settipalli S."/>
            <person name="Shea T."/>
            <person name="Sherpa N."/>
            <person name="Shi L."/>
            <person name="Shih D."/>
            <person name="Sparrow T."/>
            <person name="Spaulding J."/>
            <person name="Stalker J."/>
            <person name="Stange-Thomann N."/>
            <person name="Stavropoulos S."/>
            <person name="Stone C."/>
            <person name="Strader C."/>
            <person name="Tesfaye S."/>
            <person name="Thomson T."/>
            <person name="Thoulutsang Y."/>
            <person name="Thoulutsang D."/>
            <person name="Topham K."/>
            <person name="Topping I."/>
            <person name="Tsamla T."/>
            <person name="Vassiliev H."/>
            <person name="Vo A."/>
            <person name="Wangchuk T."/>
            <person name="Wangdi T."/>
            <person name="Weiand M."/>
            <person name="Wilkinson J."/>
            <person name="Wilson A."/>
            <person name="Yadav S."/>
            <person name="Young G."/>
            <person name="Yu Q."/>
            <person name="Zembek L."/>
            <person name="Zhong D."/>
            <person name="Zimmer A."/>
            <person name="Zwirko Z."/>
            <person name="Jaffe D.B."/>
            <person name="Alvarez P."/>
            <person name="Brockman W."/>
            <person name="Butler J."/>
            <person name="Chin C."/>
            <person name="Gnerre S."/>
            <person name="Grabherr M."/>
            <person name="Kleber M."/>
            <person name="Mauceli E."/>
            <person name="MacCallum I."/>
        </authorList>
    </citation>
    <scope>NUCLEOTIDE SEQUENCE [LARGE SCALE GENOMIC DNA]</scope>
    <source>
        <strain evidence="2">Tai18E2 / Tucson 14021-0261.01</strain>
    </source>
</reference>
<evidence type="ECO:0000313" key="2">
    <source>
        <dbReference type="Proteomes" id="UP000002282"/>
    </source>
</evidence>
<dbReference type="SUPFAM" id="SSF55486">
    <property type="entry name" value="Metalloproteases ('zincins'), catalytic domain"/>
    <property type="match status" value="1"/>
</dbReference>
<dbReference type="EMBL" id="CM000158">
    <property type="protein sequence ID" value="EDW90136.2"/>
    <property type="molecule type" value="Genomic_DNA"/>
</dbReference>
<protein>
    <submittedName>
        <fullName evidence="1">Uncharacterized protein</fullName>
    </submittedName>
</protein>
<dbReference type="eggNOG" id="KOG3624">
    <property type="taxonomic scope" value="Eukaryota"/>
</dbReference>
<keyword evidence="2" id="KW-1185">Reference proteome</keyword>
<proteinExistence type="predicted"/>
<dbReference type="KEGG" id="dya:Dyak_GE13112"/>
<evidence type="ECO:0000313" key="1">
    <source>
        <dbReference type="EMBL" id="EDW90136.2"/>
    </source>
</evidence>
<dbReference type="OrthoDB" id="7842934at2759"/>
<sequence length="113" mass="13294">MIRFARFLFDEFTNDREAMDCVSHVRRNLNLAASMLYKERFFEPSAFSASFVEINNMFEELRRQFLLKVDQNHLELTAWQKNCVVRKAEKSIDGFELFKQPFGCGLGALVFVK</sequence>
<dbReference type="AlphaFoldDB" id="B4P889"/>
<gene>
    <name evidence="1" type="primary">Dyak\GE13112</name>
    <name evidence="1" type="synonym">dyak_GLEANR_13351</name>
    <name evidence="1" type="synonym">GE13112</name>
    <name evidence="1" type="ORF">Dyak_GE13112</name>
</gene>
<reference evidence="1 2" key="2">
    <citation type="journal article" date="2007" name="PLoS Biol.">
        <title>Principles of genome evolution in the Drosophila melanogaster species group.</title>
        <authorList>
            <person name="Ranz J.M."/>
            <person name="Maurin D."/>
            <person name="Chan Y.S."/>
            <person name="von Grotthuss M."/>
            <person name="Hillier L.W."/>
            <person name="Roote J."/>
            <person name="Ashburner M."/>
            <person name="Bergman C.M."/>
        </authorList>
    </citation>
    <scope>NUCLEOTIDE SEQUENCE [LARGE SCALE GENOMIC DNA]</scope>
    <source>
        <strain evidence="2">Tai18E2 / Tucson 14021-0261.01</strain>
    </source>
</reference>
<dbReference type="Proteomes" id="UP000002282">
    <property type="component" value="Chromosome 2R"/>
</dbReference>
<organism evidence="1 2">
    <name type="scientific">Drosophila yakuba</name>
    <name type="common">Fruit fly</name>
    <dbReference type="NCBI Taxonomy" id="7245"/>
    <lineage>
        <taxon>Eukaryota</taxon>
        <taxon>Metazoa</taxon>
        <taxon>Ecdysozoa</taxon>
        <taxon>Arthropoda</taxon>
        <taxon>Hexapoda</taxon>
        <taxon>Insecta</taxon>
        <taxon>Pterygota</taxon>
        <taxon>Neoptera</taxon>
        <taxon>Endopterygota</taxon>
        <taxon>Diptera</taxon>
        <taxon>Brachycera</taxon>
        <taxon>Muscomorpha</taxon>
        <taxon>Ephydroidea</taxon>
        <taxon>Drosophilidae</taxon>
        <taxon>Drosophila</taxon>
        <taxon>Sophophora</taxon>
    </lineage>
</organism>
<accession>B4P889</accession>